<gene>
    <name evidence="2" type="ORF">V6N11_059236</name>
</gene>
<proteinExistence type="predicted"/>
<dbReference type="Proteomes" id="UP001396334">
    <property type="component" value="Unassembled WGS sequence"/>
</dbReference>
<accession>A0ABR2U7C4</accession>
<evidence type="ECO:0000256" key="1">
    <source>
        <dbReference type="SAM" id="MobiDB-lite"/>
    </source>
</evidence>
<name>A0ABR2U7C4_9ROSI</name>
<evidence type="ECO:0000313" key="3">
    <source>
        <dbReference type="Proteomes" id="UP001396334"/>
    </source>
</evidence>
<feature type="compositionally biased region" description="Basic and acidic residues" evidence="1">
    <location>
        <begin position="190"/>
        <end position="200"/>
    </location>
</feature>
<reference evidence="2 3" key="1">
    <citation type="journal article" date="2024" name="G3 (Bethesda)">
        <title>Genome assembly of Hibiscus sabdariffa L. provides insights into metabolisms of medicinal natural products.</title>
        <authorList>
            <person name="Kim T."/>
        </authorList>
    </citation>
    <scope>NUCLEOTIDE SEQUENCE [LARGE SCALE GENOMIC DNA]</scope>
    <source>
        <strain evidence="2">TK-2024</strain>
        <tissue evidence="2">Old leaves</tissue>
    </source>
</reference>
<dbReference type="EMBL" id="JBBPBN010000002">
    <property type="protein sequence ID" value="KAK9045352.1"/>
    <property type="molecule type" value="Genomic_DNA"/>
</dbReference>
<feature type="region of interest" description="Disordered" evidence="1">
    <location>
        <begin position="184"/>
        <end position="210"/>
    </location>
</feature>
<protein>
    <submittedName>
        <fullName evidence="2">Uncharacterized protein</fullName>
    </submittedName>
</protein>
<evidence type="ECO:0000313" key="2">
    <source>
        <dbReference type="EMBL" id="KAK9045352.1"/>
    </source>
</evidence>
<organism evidence="2 3">
    <name type="scientific">Hibiscus sabdariffa</name>
    <name type="common">roselle</name>
    <dbReference type="NCBI Taxonomy" id="183260"/>
    <lineage>
        <taxon>Eukaryota</taxon>
        <taxon>Viridiplantae</taxon>
        <taxon>Streptophyta</taxon>
        <taxon>Embryophyta</taxon>
        <taxon>Tracheophyta</taxon>
        <taxon>Spermatophyta</taxon>
        <taxon>Magnoliopsida</taxon>
        <taxon>eudicotyledons</taxon>
        <taxon>Gunneridae</taxon>
        <taxon>Pentapetalae</taxon>
        <taxon>rosids</taxon>
        <taxon>malvids</taxon>
        <taxon>Malvales</taxon>
        <taxon>Malvaceae</taxon>
        <taxon>Malvoideae</taxon>
        <taxon>Hibiscus</taxon>
    </lineage>
</organism>
<comment type="caution">
    <text evidence="2">The sequence shown here is derived from an EMBL/GenBank/DDBJ whole genome shotgun (WGS) entry which is preliminary data.</text>
</comment>
<keyword evidence="3" id="KW-1185">Reference proteome</keyword>
<feature type="region of interest" description="Disordered" evidence="1">
    <location>
        <begin position="1"/>
        <end position="24"/>
    </location>
</feature>
<sequence length="247" mass="25849">MSNTDDIMVSGQGGRPPEVTSNDGNVLIIDDFEPRSSLALLQGSKEDPVVDTSMSDIGPLLEGDVARNDVTGTGSGGVPAQLIVLGQSSTTLSFKDTLLGRSGLSIGGSVILELDVENNLGVKSGQSKSKDDTGSRFSVLGEEQGLDEERLAPVGYEGNQGLRLLDREKGLAHSVPSSKVLVITESQDDATERSRNDLGNKEGPGLDLKKKAVENSATILSNTARQSQIGEITNVASMGTSLESPRP</sequence>